<comment type="caution">
    <text evidence="3">The sequence shown here is derived from an EMBL/GenBank/DDBJ whole genome shotgun (WGS) entry which is preliminary data.</text>
</comment>
<feature type="domain" description="CCHC-type" evidence="2">
    <location>
        <begin position="123"/>
        <end position="136"/>
    </location>
</feature>
<keyword evidence="3" id="KW-0808">Transferase</keyword>
<keyword evidence="1" id="KW-0479">Metal-binding</keyword>
<dbReference type="SMART" id="SM00343">
    <property type="entry name" value="ZnF_C2HC"/>
    <property type="match status" value="2"/>
</dbReference>
<dbReference type="InterPro" id="IPR001878">
    <property type="entry name" value="Znf_CCHC"/>
</dbReference>
<dbReference type="AlphaFoldDB" id="A0AAV4GE79"/>
<dbReference type="InterPro" id="IPR036875">
    <property type="entry name" value="Znf_CCHC_sf"/>
</dbReference>
<evidence type="ECO:0000313" key="3">
    <source>
        <dbReference type="EMBL" id="GFR83328.1"/>
    </source>
</evidence>
<keyword evidence="1" id="KW-0863">Zinc-finger</keyword>
<accession>A0AAV4GE79</accession>
<dbReference type="GO" id="GO:0003964">
    <property type="term" value="F:RNA-directed DNA polymerase activity"/>
    <property type="evidence" value="ECO:0007669"/>
    <property type="project" value="UniProtKB-KW"/>
</dbReference>
<organism evidence="3 4">
    <name type="scientific">Elysia marginata</name>
    <dbReference type="NCBI Taxonomy" id="1093978"/>
    <lineage>
        <taxon>Eukaryota</taxon>
        <taxon>Metazoa</taxon>
        <taxon>Spiralia</taxon>
        <taxon>Lophotrochozoa</taxon>
        <taxon>Mollusca</taxon>
        <taxon>Gastropoda</taxon>
        <taxon>Heterobranchia</taxon>
        <taxon>Euthyneura</taxon>
        <taxon>Panpulmonata</taxon>
        <taxon>Sacoglossa</taxon>
        <taxon>Placobranchoidea</taxon>
        <taxon>Plakobranchidae</taxon>
        <taxon>Elysia</taxon>
    </lineage>
</organism>
<keyword evidence="4" id="KW-1185">Reference proteome</keyword>
<evidence type="ECO:0000313" key="4">
    <source>
        <dbReference type="Proteomes" id="UP000762676"/>
    </source>
</evidence>
<keyword evidence="1" id="KW-0862">Zinc</keyword>
<dbReference type="SUPFAM" id="SSF57756">
    <property type="entry name" value="Retrovirus zinc finger-like domains"/>
    <property type="match status" value="1"/>
</dbReference>
<keyword evidence="3" id="KW-0695">RNA-directed DNA polymerase</keyword>
<sequence length="159" mass="18004">MRNKLTKIKELGVIKVKVARDKYLNTSRGVTNHKDLRGSKEEEFVDCIPGVISARKIQIKRGEESIKTNTYVLTFDSPTPPSEVKAGYLPVKFRPYVPTPMRCFRCHGFGHGRDRCRRNVDLCLKCGEPGHRGEECDRSHECVNCKGSTLQALRIAQSI</sequence>
<keyword evidence="3" id="KW-0548">Nucleotidyltransferase</keyword>
<dbReference type="PROSITE" id="PS50158">
    <property type="entry name" value="ZF_CCHC"/>
    <property type="match status" value="1"/>
</dbReference>
<evidence type="ECO:0000256" key="1">
    <source>
        <dbReference type="PROSITE-ProRule" id="PRU00047"/>
    </source>
</evidence>
<evidence type="ECO:0000259" key="2">
    <source>
        <dbReference type="PROSITE" id="PS50158"/>
    </source>
</evidence>
<dbReference type="EMBL" id="BMAT01004921">
    <property type="protein sequence ID" value="GFR83328.1"/>
    <property type="molecule type" value="Genomic_DNA"/>
</dbReference>
<name>A0AAV4GE79_9GAST</name>
<dbReference type="Gene3D" id="4.10.60.10">
    <property type="entry name" value="Zinc finger, CCHC-type"/>
    <property type="match status" value="1"/>
</dbReference>
<proteinExistence type="predicted"/>
<dbReference type="Proteomes" id="UP000762676">
    <property type="component" value="Unassembled WGS sequence"/>
</dbReference>
<dbReference type="GO" id="GO:0003676">
    <property type="term" value="F:nucleic acid binding"/>
    <property type="evidence" value="ECO:0007669"/>
    <property type="project" value="InterPro"/>
</dbReference>
<gene>
    <name evidence="3" type="ORF">ElyMa_002387200</name>
</gene>
<protein>
    <submittedName>
        <fullName evidence="3">RNA-directed DNA polymerase from mobile element jockey</fullName>
    </submittedName>
</protein>
<reference evidence="3 4" key="1">
    <citation type="journal article" date="2021" name="Elife">
        <title>Chloroplast acquisition without the gene transfer in kleptoplastic sea slugs, Plakobranchus ocellatus.</title>
        <authorList>
            <person name="Maeda T."/>
            <person name="Takahashi S."/>
            <person name="Yoshida T."/>
            <person name="Shimamura S."/>
            <person name="Takaki Y."/>
            <person name="Nagai Y."/>
            <person name="Toyoda A."/>
            <person name="Suzuki Y."/>
            <person name="Arimoto A."/>
            <person name="Ishii H."/>
            <person name="Satoh N."/>
            <person name="Nishiyama T."/>
            <person name="Hasebe M."/>
            <person name="Maruyama T."/>
            <person name="Minagawa J."/>
            <person name="Obokata J."/>
            <person name="Shigenobu S."/>
        </authorList>
    </citation>
    <scope>NUCLEOTIDE SEQUENCE [LARGE SCALE GENOMIC DNA]</scope>
</reference>
<dbReference type="GO" id="GO:0008270">
    <property type="term" value="F:zinc ion binding"/>
    <property type="evidence" value="ECO:0007669"/>
    <property type="project" value="UniProtKB-KW"/>
</dbReference>